<evidence type="ECO:0000313" key="2">
    <source>
        <dbReference type="EMBL" id="KAI5343526.1"/>
    </source>
</evidence>
<proteinExistence type="predicted"/>
<dbReference type="Proteomes" id="UP001054821">
    <property type="component" value="Chromosome 2"/>
</dbReference>
<keyword evidence="3" id="KW-1185">Reference proteome</keyword>
<evidence type="ECO:0000259" key="1">
    <source>
        <dbReference type="Pfam" id="PF13960"/>
    </source>
</evidence>
<gene>
    <name evidence="2" type="ORF">L3X38_011402</name>
</gene>
<comment type="caution">
    <text evidence="2">The sequence shown here is derived from an EMBL/GenBank/DDBJ whole genome shotgun (WGS) entry which is preliminary data.</text>
</comment>
<evidence type="ECO:0000313" key="3">
    <source>
        <dbReference type="Proteomes" id="UP001054821"/>
    </source>
</evidence>
<reference evidence="2 3" key="1">
    <citation type="journal article" date="2022" name="G3 (Bethesda)">
        <title>Whole-genome sequence and methylome profiling of the almond [Prunus dulcis (Mill.) D.A. Webb] cultivar 'Nonpareil'.</title>
        <authorList>
            <person name="D'Amico-Willman K.M."/>
            <person name="Ouma W.Z."/>
            <person name="Meulia T."/>
            <person name="Sideli G.M."/>
            <person name="Gradziel T.M."/>
            <person name="Fresnedo-Ramirez J."/>
        </authorList>
    </citation>
    <scope>NUCLEOTIDE SEQUENCE [LARGE SCALE GENOMIC DNA]</scope>
    <source>
        <strain evidence="2">Clone GOH B32 T37-40</strain>
    </source>
</reference>
<dbReference type="PANTHER" id="PTHR48258:SF9">
    <property type="entry name" value="OS01G0348150 PROTEIN"/>
    <property type="match status" value="1"/>
</dbReference>
<dbReference type="AlphaFoldDB" id="A0AAD4WI13"/>
<dbReference type="EMBL" id="JAJFAZ020000002">
    <property type="protein sequence ID" value="KAI5343526.1"/>
    <property type="molecule type" value="Genomic_DNA"/>
</dbReference>
<protein>
    <recommendedName>
        <fullName evidence="1">DUF4218 domain-containing protein</fullName>
    </recommendedName>
</protein>
<organism evidence="2 3">
    <name type="scientific">Prunus dulcis</name>
    <name type="common">Almond</name>
    <name type="synonym">Amygdalus dulcis</name>
    <dbReference type="NCBI Taxonomy" id="3755"/>
    <lineage>
        <taxon>Eukaryota</taxon>
        <taxon>Viridiplantae</taxon>
        <taxon>Streptophyta</taxon>
        <taxon>Embryophyta</taxon>
        <taxon>Tracheophyta</taxon>
        <taxon>Spermatophyta</taxon>
        <taxon>Magnoliopsida</taxon>
        <taxon>eudicotyledons</taxon>
        <taxon>Gunneridae</taxon>
        <taxon>Pentapetalae</taxon>
        <taxon>rosids</taxon>
        <taxon>fabids</taxon>
        <taxon>Rosales</taxon>
        <taxon>Rosaceae</taxon>
        <taxon>Amygdaloideae</taxon>
        <taxon>Amygdaleae</taxon>
        <taxon>Prunus</taxon>
    </lineage>
</organism>
<dbReference type="PANTHER" id="PTHR48258">
    <property type="entry name" value="DUF4218 DOMAIN-CONTAINING PROTEIN-RELATED"/>
    <property type="match status" value="1"/>
</dbReference>
<accession>A0AAD4WI13</accession>
<dbReference type="InterPro" id="IPR025452">
    <property type="entry name" value="DUF4218"/>
</dbReference>
<sequence length="156" mass="18200">MQQLLPMAICFVLEKPTRYAISRLCFFFNAICAKTVDVFKLDKLAEDVVVTLCLPEKYFPHSFFDIMVHLVVHLIREVHLCGPVYFRWMYPFERYMKVLKGYVQNCTHPKGCIAEWYIVEEAVEFCTQHLSDVSTIGVPSSQKSFEAIIRLHNKLS</sequence>
<dbReference type="Pfam" id="PF13960">
    <property type="entry name" value="DUF4218"/>
    <property type="match status" value="1"/>
</dbReference>
<feature type="domain" description="DUF4218" evidence="1">
    <location>
        <begin position="31"/>
        <end position="135"/>
    </location>
</feature>
<name>A0AAD4WI13_PRUDU</name>